<gene>
    <name evidence="2" type="ORF">J21TS7_60160</name>
</gene>
<protein>
    <recommendedName>
        <fullName evidence="1">NAD-dependent epimerase/dehydratase domain-containing protein</fullName>
    </recommendedName>
</protein>
<evidence type="ECO:0000313" key="3">
    <source>
        <dbReference type="Proteomes" id="UP000676601"/>
    </source>
</evidence>
<feature type="domain" description="NAD-dependent epimerase/dehydratase" evidence="1">
    <location>
        <begin position="3"/>
        <end position="34"/>
    </location>
</feature>
<keyword evidence="3" id="KW-1185">Reference proteome</keyword>
<dbReference type="EMBL" id="BORU01000005">
    <property type="protein sequence ID" value="GIO57698.1"/>
    <property type="molecule type" value="Genomic_DNA"/>
</dbReference>
<evidence type="ECO:0000313" key="2">
    <source>
        <dbReference type="EMBL" id="GIO57698.1"/>
    </source>
</evidence>
<accession>A0ABQ4LMF1</accession>
<organism evidence="2 3">
    <name type="scientific">Paenibacillus cineris</name>
    <dbReference type="NCBI Taxonomy" id="237530"/>
    <lineage>
        <taxon>Bacteria</taxon>
        <taxon>Bacillati</taxon>
        <taxon>Bacillota</taxon>
        <taxon>Bacilli</taxon>
        <taxon>Bacillales</taxon>
        <taxon>Paenibacillaceae</taxon>
        <taxon>Paenibacillus</taxon>
    </lineage>
</organism>
<reference evidence="2 3" key="1">
    <citation type="submission" date="2021-03" db="EMBL/GenBank/DDBJ databases">
        <title>Antimicrobial resistance genes in bacteria isolated from Japanese honey, and their potential for conferring macrolide and lincosamide resistance in the American foulbrood pathogen Paenibacillus larvae.</title>
        <authorList>
            <person name="Okamoto M."/>
            <person name="Kumagai M."/>
            <person name="Kanamori H."/>
            <person name="Takamatsu D."/>
        </authorList>
    </citation>
    <scope>NUCLEOTIDE SEQUENCE [LARGE SCALE GENOMIC DNA]</scope>
    <source>
        <strain evidence="2 3">J21TS7</strain>
    </source>
</reference>
<name>A0ABQ4LMF1_9BACL</name>
<evidence type="ECO:0000259" key="1">
    <source>
        <dbReference type="Pfam" id="PF01370"/>
    </source>
</evidence>
<dbReference type="InterPro" id="IPR001509">
    <property type="entry name" value="Epimerase_deHydtase"/>
</dbReference>
<dbReference type="Pfam" id="PF01370">
    <property type="entry name" value="Epimerase"/>
    <property type="match status" value="1"/>
</dbReference>
<dbReference type="Gene3D" id="3.40.50.720">
    <property type="entry name" value="NAD(P)-binding Rossmann-like Domain"/>
    <property type="match status" value="1"/>
</dbReference>
<dbReference type="Proteomes" id="UP000676601">
    <property type="component" value="Unassembled WGS sequence"/>
</dbReference>
<comment type="caution">
    <text evidence="2">The sequence shown here is derived from an EMBL/GenBank/DDBJ whole genome shotgun (WGS) entry which is preliminary data.</text>
</comment>
<sequence length="39" mass="4104">MKILITGATGRVGSRLLPRLLDQGFSVSVLVHALNEGAL</sequence>
<dbReference type="SUPFAM" id="SSF51735">
    <property type="entry name" value="NAD(P)-binding Rossmann-fold domains"/>
    <property type="match status" value="1"/>
</dbReference>
<dbReference type="RefSeq" id="WP_212985855.1">
    <property type="nucleotide sequence ID" value="NZ_BORU01000005.1"/>
</dbReference>
<proteinExistence type="predicted"/>
<dbReference type="InterPro" id="IPR036291">
    <property type="entry name" value="NAD(P)-bd_dom_sf"/>
</dbReference>